<protein>
    <submittedName>
        <fullName evidence="3">CopG family transcriptional regulator</fullName>
    </submittedName>
</protein>
<sequence length="95" mass="10830">MSTTTTIRLSDELKQRIRLAAERSGTTTHGFILQAIVEKTEQEALRQDFNETANQRYADIVASGETIPWQEMRRYLEQSVEGKRPARPAARKLAP</sequence>
<dbReference type="STRING" id="1810504.PG2T_04270"/>
<dbReference type="AlphaFoldDB" id="A0A1B1YRU6"/>
<dbReference type="InterPro" id="IPR014795">
    <property type="entry name" value="TacA_1-like"/>
</dbReference>
<name>A0A1B1YRU6_9GAMM</name>
<accession>A0A1B1YRU6</accession>
<reference evidence="4" key="1">
    <citation type="submission" date="2016-03" db="EMBL/GenBank/DDBJ databases">
        <title>Complete genome sequence of Solimmundus cernigliae, representing a novel lineage of polycyclic aromatic hydrocarbon degraders within the Gammaproteobacteria.</title>
        <authorList>
            <person name="Singleton D.R."/>
            <person name="Dickey A.N."/>
            <person name="Scholl E.H."/>
            <person name="Wright F.A."/>
            <person name="Aitken M.D."/>
        </authorList>
    </citation>
    <scope>NUCLEOTIDE SEQUENCE [LARGE SCALE GENOMIC DNA]</scope>
    <source>
        <strain evidence="4">TR3.2</strain>
    </source>
</reference>
<evidence type="ECO:0000256" key="1">
    <source>
        <dbReference type="ARBA" id="ARBA00022649"/>
    </source>
</evidence>
<dbReference type="KEGG" id="gbi:PG2T_04270"/>
<dbReference type="InParanoid" id="A0A1B1YRU6"/>
<dbReference type="EMBL" id="CP014671">
    <property type="protein sequence ID" value="ANX03483.1"/>
    <property type="molecule type" value="Genomic_DNA"/>
</dbReference>
<keyword evidence="4" id="KW-1185">Reference proteome</keyword>
<dbReference type="OrthoDB" id="7062343at2"/>
<dbReference type="Proteomes" id="UP000092952">
    <property type="component" value="Chromosome"/>
</dbReference>
<dbReference type="RefSeq" id="WP_068802979.1">
    <property type="nucleotide sequence ID" value="NZ_CP014671.1"/>
</dbReference>
<dbReference type="GO" id="GO:0006355">
    <property type="term" value="P:regulation of DNA-templated transcription"/>
    <property type="evidence" value="ECO:0007669"/>
    <property type="project" value="InterPro"/>
</dbReference>
<dbReference type="Pfam" id="PF08681">
    <property type="entry name" value="TacA1"/>
    <property type="match status" value="1"/>
</dbReference>
<keyword evidence="1" id="KW-1277">Toxin-antitoxin system</keyword>
<gene>
    <name evidence="3" type="ORF">PG2T_04270</name>
</gene>
<organism evidence="3 4">
    <name type="scientific">Immundisolibacter cernigliae</name>
    <dbReference type="NCBI Taxonomy" id="1810504"/>
    <lineage>
        <taxon>Bacteria</taxon>
        <taxon>Pseudomonadati</taxon>
        <taxon>Pseudomonadota</taxon>
        <taxon>Gammaproteobacteria</taxon>
        <taxon>Immundisolibacterales</taxon>
        <taxon>Immundisolibacteraceae</taxon>
        <taxon>Immundisolibacter</taxon>
    </lineage>
</organism>
<evidence type="ECO:0000313" key="4">
    <source>
        <dbReference type="Proteomes" id="UP000092952"/>
    </source>
</evidence>
<evidence type="ECO:0000256" key="2">
    <source>
        <dbReference type="ARBA" id="ARBA00049988"/>
    </source>
</evidence>
<proteinExistence type="inferred from homology"/>
<dbReference type="SUPFAM" id="SSF47598">
    <property type="entry name" value="Ribbon-helix-helix"/>
    <property type="match status" value="1"/>
</dbReference>
<dbReference type="InterPro" id="IPR010985">
    <property type="entry name" value="Ribbon_hlx_hlx"/>
</dbReference>
<dbReference type="Gene3D" id="1.20.5.780">
    <property type="entry name" value="Single helix bin"/>
    <property type="match status" value="1"/>
</dbReference>
<comment type="similarity">
    <text evidence="2">Belongs to the TacA antitoxin family.</text>
</comment>
<evidence type="ECO:0000313" key="3">
    <source>
        <dbReference type="EMBL" id="ANX03483.1"/>
    </source>
</evidence>